<evidence type="ECO:0000313" key="1">
    <source>
        <dbReference type="EMBL" id="EPS92536.1"/>
    </source>
</evidence>
<proteinExistence type="predicted"/>
<keyword evidence="2" id="KW-1185">Reference proteome</keyword>
<organism evidence="1 2">
    <name type="scientific">Fomitopsis schrenkii</name>
    <name type="common">Brown rot fungus</name>
    <dbReference type="NCBI Taxonomy" id="2126942"/>
    <lineage>
        <taxon>Eukaryota</taxon>
        <taxon>Fungi</taxon>
        <taxon>Dikarya</taxon>
        <taxon>Basidiomycota</taxon>
        <taxon>Agaricomycotina</taxon>
        <taxon>Agaricomycetes</taxon>
        <taxon>Polyporales</taxon>
        <taxon>Fomitopsis</taxon>
    </lineage>
</organism>
<gene>
    <name evidence="1" type="ORF">FOMPIDRAFT_1020991</name>
</gene>
<dbReference type="Proteomes" id="UP000015241">
    <property type="component" value="Unassembled WGS sequence"/>
</dbReference>
<feature type="non-terminal residue" evidence="1">
    <location>
        <position position="480"/>
    </location>
</feature>
<dbReference type="EMBL" id="KE504497">
    <property type="protein sequence ID" value="EPS92536.1"/>
    <property type="molecule type" value="Genomic_DNA"/>
</dbReference>
<dbReference type="AlphaFoldDB" id="S8DG26"/>
<evidence type="ECO:0000313" key="2">
    <source>
        <dbReference type="Proteomes" id="UP000015241"/>
    </source>
</evidence>
<dbReference type="OrthoDB" id="3261690at2759"/>
<name>S8DG26_FOMSC</name>
<accession>S8DG26</accession>
<dbReference type="HOGENOM" id="CLU_047288_0_0_1"/>
<dbReference type="InParanoid" id="S8DG26"/>
<sequence length="480" mass="54747">MNAHPDAVLPHEELGLQQFNRLAKRILEGDGDHVFDFTRAVLAGRYFDEIDAQERRIYLDGLYGLTHPTVGPRDVPLARDQYRISRDYDSILGYSETLPYNQTIGIFPVPPLQETLSKAVHITVPCRNRSGDLVHIDLGRIPNAVFAKVGARGKCNIVFPALYPTSVSTMVGRELNLIFYQEVLRPALLAIDLDQVGHWPPDYAAAERRARDHQGRYHFGSIDVPVDKLPELVIEMKLLMANIREFRGAFFYHEVRGVKGGSGHDPEDDEDVREAFDEVCEYLDWNSIPAETRDQFYIDIGIEIRRPGHVMHWRSGNHLNVLRNVLPSATDPQRHAIMKSPNFHHDAASQLTDFAGFRVAPLTRGAADGVAYINVYSTEKEIHYQLHKGMFARAKPRELLPQAIKMLSKRINEWTKSFFASTGVEGNTPQEAAARCEIRVRMRQYDQVLRHWDDALVQQLTSSIPSKVWWTFKWNRATAC</sequence>
<dbReference type="eggNOG" id="ENOG502SPAF">
    <property type="taxonomic scope" value="Eukaryota"/>
</dbReference>
<protein>
    <submittedName>
        <fullName evidence="1">Uncharacterized protein</fullName>
    </submittedName>
</protein>
<reference evidence="1 2" key="1">
    <citation type="journal article" date="2012" name="Science">
        <title>The Paleozoic origin of enzymatic lignin decomposition reconstructed from 31 fungal genomes.</title>
        <authorList>
            <person name="Floudas D."/>
            <person name="Binder M."/>
            <person name="Riley R."/>
            <person name="Barry K."/>
            <person name="Blanchette R.A."/>
            <person name="Henrissat B."/>
            <person name="Martinez A.T."/>
            <person name="Otillar R."/>
            <person name="Spatafora J.W."/>
            <person name="Yadav J.S."/>
            <person name="Aerts A."/>
            <person name="Benoit I."/>
            <person name="Boyd A."/>
            <person name="Carlson A."/>
            <person name="Copeland A."/>
            <person name="Coutinho P.M."/>
            <person name="de Vries R.P."/>
            <person name="Ferreira P."/>
            <person name="Findley K."/>
            <person name="Foster B."/>
            <person name="Gaskell J."/>
            <person name="Glotzer D."/>
            <person name="Gorecki P."/>
            <person name="Heitman J."/>
            <person name="Hesse C."/>
            <person name="Hori C."/>
            <person name="Igarashi K."/>
            <person name="Jurgens J.A."/>
            <person name="Kallen N."/>
            <person name="Kersten P."/>
            <person name="Kohler A."/>
            <person name="Kuees U."/>
            <person name="Kumar T.K.A."/>
            <person name="Kuo A."/>
            <person name="LaButti K."/>
            <person name="Larrondo L.F."/>
            <person name="Lindquist E."/>
            <person name="Ling A."/>
            <person name="Lombard V."/>
            <person name="Lucas S."/>
            <person name="Lundell T."/>
            <person name="Martin R."/>
            <person name="McLaughlin D.J."/>
            <person name="Morgenstern I."/>
            <person name="Morin E."/>
            <person name="Murat C."/>
            <person name="Nagy L.G."/>
            <person name="Nolan M."/>
            <person name="Ohm R.A."/>
            <person name="Patyshakuliyeva A."/>
            <person name="Rokas A."/>
            <person name="Ruiz-Duenas F.J."/>
            <person name="Sabat G."/>
            <person name="Salamov A."/>
            <person name="Samejima M."/>
            <person name="Schmutz J."/>
            <person name="Slot J.C."/>
            <person name="St John F."/>
            <person name="Stenlid J."/>
            <person name="Sun H."/>
            <person name="Sun S."/>
            <person name="Syed K."/>
            <person name="Tsang A."/>
            <person name="Wiebenga A."/>
            <person name="Young D."/>
            <person name="Pisabarro A."/>
            <person name="Eastwood D.C."/>
            <person name="Martin F."/>
            <person name="Cullen D."/>
            <person name="Grigoriev I.V."/>
            <person name="Hibbett D.S."/>
        </authorList>
    </citation>
    <scope>NUCLEOTIDE SEQUENCE</scope>
    <source>
        <strain evidence="2">FP-58527</strain>
    </source>
</reference>